<dbReference type="InterPro" id="IPR007492">
    <property type="entry name" value="LytTR_DNA-bd_dom"/>
</dbReference>
<organism evidence="2 3">
    <name type="scientific">Rhodocytophaga aerolata</name>
    <dbReference type="NCBI Taxonomy" id="455078"/>
    <lineage>
        <taxon>Bacteria</taxon>
        <taxon>Pseudomonadati</taxon>
        <taxon>Bacteroidota</taxon>
        <taxon>Cytophagia</taxon>
        <taxon>Cytophagales</taxon>
        <taxon>Rhodocytophagaceae</taxon>
        <taxon>Rhodocytophaga</taxon>
    </lineage>
</organism>
<gene>
    <name evidence="2" type="ORF">Q0590_31840</name>
</gene>
<dbReference type="PROSITE" id="PS50930">
    <property type="entry name" value="HTH_LYTTR"/>
    <property type="match status" value="1"/>
</dbReference>
<protein>
    <submittedName>
        <fullName evidence="2">LytTR family DNA-binding domain-containing protein</fullName>
    </submittedName>
</protein>
<accession>A0ABT8RJ68</accession>
<dbReference type="Proteomes" id="UP001168528">
    <property type="component" value="Unassembled WGS sequence"/>
</dbReference>
<evidence type="ECO:0000313" key="3">
    <source>
        <dbReference type="Proteomes" id="UP001168528"/>
    </source>
</evidence>
<evidence type="ECO:0000313" key="2">
    <source>
        <dbReference type="EMBL" id="MDO1450910.1"/>
    </source>
</evidence>
<feature type="domain" description="HTH LytTR-type" evidence="1">
    <location>
        <begin position="1"/>
        <end position="70"/>
    </location>
</feature>
<dbReference type="GO" id="GO:0003677">
    <property type="term" value="F:DNA binding"/>
    <property type="evidence" value="ECO:0007669"/>
    <property type="project" value="UniProtKB-KW"/>
</dbReference>
<evidence type="ECO:0000259" key="1">
    <source>
        <dbReference type="PROSITE" id="PS50930"/>
    </source>
</evidence>
<keyword evidence="2" id="KW-0238">DNA-binding</keyword>
<dbReference type="EMBL" id="JAUKPO010000038">
    <property type="protein sequence ID" value="MDO1450910.1"/>
    <property type="molecule type" value="Genomic_DNA"/>
</dbReference>
<proteinExistence type="predicted"/>
<comment type="caution">
    <text evidence="2">The sequence shown here is derived from an EMBL/GenBank/DDBJ whole genome shotgun (WGS) entry which is preliminary data.</text>
</comment>
<reference evidence="2" key="1">
    <citation type="submission" date="2023-07" db="EMBL/GenBank/DDBJ databases">
        <title>The genome sequence of Rhodocytophaga aerolata KACC 12507.</title>
        <authorList>
            <person name="Zhang X."/>
        </authorList>
    </citation>
    <scope>NUCLEOTIDE SEQUENCE</scope>
    <source>
        <strain evidence="2">KACC 12507</strain>
    </source>
</reference>
<keyword evidence="3" id="KW-1185">Reference proteome</keyword>
<dbReference type="SMART" id="SM00850">
    <property type="entry name" value="LytTR"/>
    <property type="match status" value="1"/>
</dbReference>
<dbReference type="Pfam" id="PF04397">
    <property type="entry name" value="LytTR"/>
    <property type="match status" value="1"/>
</dbReference>
<dbReference type="Gene3D" id="2.40.50.1020">
    <property type="entry name" value="LytTr DNA-binding domain"/>
    <property type="match status" value="1"/>
</dbReference>
<name>A0ABT8RJ68_9BACT</name>
<sequence>MYSEYRMVKINIRDIEYIESLEDYIRIHLMGSKPVMTLMPIKKAVEKLPSGKLKWIHRSYVVRIDQVKAIGKRKVVLASGKELPVGESYEGFNKEWMHA</sequence>